<dbReference type="WBParaSite" id="EEL_0000315501-mRNA-1">
    <property type="protein sequence ID" value="EEL_0000315501-mRNA-1"/>
    <property type="gene ID" value="EEL_0000315501"/>
</dbReference>
<dbReference type="InterPro" id="IPR043159">
    <property type="entry name" value="Lectin_gal-bd_sf"/>
</dbReference>
<dbReference type="STRING" id="1147741.A0A0R3RNU4"/>
<dbReference type="AlphaFoldDB" id="A0A0R3RNU4"/>
<dbReference type="Proteomes" id="UP000050640">
    <property type="component" value="Unplaced"/>
</dbReference>
<dbReference type="Gene3D" id="2.60.120.740">
    <property type="match status" value="1"/>
</dbReference>
<accession>A0A0R3RNU4</accession>
<sequence>MMESLRNNLVQACDSERITLHCPRNTQILLENVFYGRLVPSDELCPSPSTLKQQFAHNEDISCDVIQARAVS</sequence>
<reference evidence="2" key="1">
    <citation type="submission" date="2017-02" db="UniProtKB">
        <authorList>
            <consortium name="WormBaseParasite"/>
        </authorList>
    </citation>
    <scope>IDENTIFICATION</scope>
</reference>
<keyword evidence="1" id="KW-1185">Reference proteome</keyword>
<name>A0A0R3RNU4_9BILA</name>
<organism evidence="1 2">
    <name type="scientific">Elaeophora elaphi</name>
    <dbReference type="NCBI Taxonomy" id="1147741"/>
    <lineage>
        <taxon>Eukaryota</taxon>
        <taxon>Metazoa</taxon>
        <taxon>Ecdysozoa</taxon>
        <taxon>Nematoda</taxon>
        <taxon>Chromadorea</taxon>
        <taxon>Rhabditida</taxon>
        <taxon>Spirurina</taxon>
        <taxon>Spiruromorpha</taxon>
        <taxon>Filarioidea</taxon>
        <taxon>Onchocercidae</taxon>
        <taxon>Elaeophora</taxon>
    </lineage>
</organism>
<protein>
    <submittedName>
        <fullName evidence="2">BTB/POZ domain-containing protein</fullName>
    </submittedName>
</protein>
<evidence type="ECO:0000313" key="2">
    <source>
        <dbReference type="WBParaSite" id="EEL_0000315501-mRNA-1"/>
    </source>
</evidence>
<proteinExistence type="predicted"/>
<evidence type="ECO:0000313" key="1">
    <source>
        <dbReference type="Proteomes" id="UP000050640"/>
    </source>
</evidence>